<evidence type="ECO:0000313" key="2">
    <source>
        <dbReference type="Proteomes" id="UP001279642"/>
    </source>
</evidence>
<name>A0ABU5EEX7_9PROT</name>
<accession>A0ABU5EEX7</accession>
<reference evidence="1 2" key="1">
    <citation type="journal article" date="2016" name="Antonie Van Leeuwenhoek">
        <title>Dongia soli sp. nov., isolated from soil from Dokdo, Korea.</title>
        <authorList>
            <person name="Kim D.U."/>
            <person name="Lee H."/>
            <person name="Kim H."/>
            <person name="Kim S.G."/>
            <person name="Ka J.O."/>
        </authorList>
    </citation>
    <scope>NUCLEOTIDE SEQUENCE [LARGE SCALE GENOMIC DNA]</scope>
    <source>
        <strain evidence="1 2">D78</strain>
    </source>
</reference>
<dbReference type="EMBL" id="JAXCLW010000004">
    <property type="protein sequence ID" value="MDY0884409.1"/>
    <property type="molecule type" value="Genomic_DNA"/>
</dbReference>
<organism evidence="1 2">
    <name type="scientific">Dongia soli</name>
    <dbReference type="NCBI Taxonomy" id="600628"/>
    <lineage>
        <taxon>Bacteria</taxon>
        <taxon>Pseudomonadati</taxon>
        <taxon>Pseudomonadota</taxon>
        <taxon>Alphaproteobacteria</taxon>
        <taxon>Rhodospirillales</taxon>
        <taxon>Dongiaceae</taxon>
        <taxon>Dongia</taxon>
    </lineage>
</organism>
<gene>
    <name evidence="1" type="ORF">SMD27_16315</name>
</gene>
<sequence length="77" mass="8743">MGKAIMFHEPLERYLLSKILEYAPGTVERVKIGRLSEPERGSNWDILEIHPSIPAAVAHRIEAKVVRPLRNDIDLAD</sequence>
<dbReference type="Proteomes" id="UP001279642">
    <property type="component" value="Unassembled WGS sequence"/>
</dbReference>
<keyword evidence="2" id="KW-1185">Reference proteome</keyword>
<protein>
    <submittedName>
        <fullName evidence="1">Uncharacterized protein</fullName>
    </submittedName>
</protein>
<dbReference type="RefSeq" id="WP_320509473.1">
    <property type="nucleotide sequence ID" value="NZ_JAXCLW010000004.1"/>
</dbReference>
<comment type="caution">
    <text evidence="1">The sequence shown here is derived from an EMBL/GenBank/DDBJ whole genome shotgun (WGS) entry which is preliminary data.</text>
</comment>
<proteinExistence type="predicted"/>
<evidence type="ECO:0000313" key="1">
    <source>
        <dbReference type="EMBL" id="MDY0884409.1"/>
    </source>
</evidence>